<evidence type="ECO:0000313" key="1">
    <source>
        <dbReference type="EMBL" id="MFD1800308.1"/>
    </source>
</evidence>
<dbReference type="Gene3D" id="3.90.1150.10">
    <property type="entry name" value="Aspartate Aminotransferase, domain 1"/>
    <property type="match status" value="1"/>
</dbReference>
<keyword evidence="1" id="KW-0808">Transferase</keyword>
<dbReference type="EMBL" id="JBHUFF010000020">
    <property type="protein sequence ID" value="MFD1800308.1"/>
    <property type="molecule type" value="Genomic_DNA"/>
</dbReference>
<dbReference type="Gene3D" id="3.40.640.10">
    <property type="entry name" value="Type I PLP-dependent aspartate aminotransferase-like (Major domain)"/>
    <property type="match status" value="1"/>
</dbReference>
<dbReference type="GO" id="GO:0008483">
    <property type="term" value="F:transaminase activity"/>
    <property type="evidence" value="ECO:0007669"/>
    <property type="project" value="UniProtKB-KW"/>
</dbReference>
<gene>
    <name evidence="1" type="ORF">ACFSBK_10665</name>
</gene>
<dbReference type="RefSeq" id="WP_058918678.1">
    <property type="nucleotide sequence ID" value="NZ_JBHSQC010000008.1"/>
</dbReference>
<dbReference type="PANTHER" id="PTHR43799:SF1">
    <property type="entry name" value="ASPARTATE AMINOTRANSFERASE"/>
    <property type="match status" value="1"/>
</dbReference>
<dbReference type="Pfam" id="PF12897">
    <property type="entry name" value="Asp_aminotransf"/>
    <property type="match status" value="1"/>
</dbReference>
<name>A0ABW4NQC2_9LACT</name>
<dbReference type="InterPro" id="IPR024551">
    <property type="entry name" value="AspAT_Ic"/>
</dbReference>
<keyword evidence="2" id="KW-1185">Reference proteome</keyword>
<dbReference type="Proteomes" id="UP001597285">
    <property type="component" value="Unassembled WGS sequence"/>
</dbReference>
<reference evidence="2" key="1">
    <citation type="journal article" date="2019" name="Int. J. Syst. Evol. Microbiol.">
        <title>The Global Catalogue of Microorganisms (GCM) 10K type strain sequencing project: providing services to taxonomists for standard genome sequencing and annotation.</title>
        <authorList>
            <consortium name="The Broad Institute Genomics Platform"/>
            <consortium name="The Broad Institute Genome Sequencing Center for Infectious Disease"/>
            <person name="Wu L."/>
            <person name="Ma J."/>
        </authorList>
    </citation>
    <scope>NUCLEOTIDE SEQUENCE [LARGE SCALE GENOMIC DNA]</scope>
    <source>
        <strain evidence="2">KCTC 42143</strain>
    </source>
</reference>
<dbReference type="InterPro" id="IPR015422">
    <property type="entry name" value="PyrdxlP-dep_Trfase_small"/>
</dbReference>
<evidence type="ECO:0000313" key="2">
    <source>
        <dbReference type="Proteomes" id="UP001597285"/>
    </source>
</evidence>
<sequence length="418" mass="46320">MDLSREAATNRIAELEKEYQHYLKSPMNLTITRGVPGKEQLALSEPMLGLLNKPEDFISQETIDIRNYGELTGIYEAKKLFSELLGAGIEETVIGGNSSLSLMYLVLTTKFFMGEHPWQAEEKVKFLCPSPGYDRHFSMTEHLGIEMIPVEMDENGPKMDEVERLVSNDAAIKGIWCVPTYSNPTGVTYSDEVVDRLATMTTKAPDFTILWDNAYLVHHLTDVHETAKNILTTCKTVGNADRVWMFCSTSKITFPGAGVAALAASKANVALIADELSYQTIGYDKLNQMRHVKFLQNPEQVAAHMAKHAAILKPKFDLIKEKLHERFDGKPLVEWTEPAGGYFVHLTTLDGCATKIVAALDKIGVKVTNAGATYPYGKNPRDNSIRLAPTPVALADLDQAMNAIGLCIELVSLEKMYS</sequence>
<dbReference type="InterPro" id="IPR015421">
    <property type="entry name" value="PyrdxlP-dep_Trfase_major"/>
</dbReference>
<dbReference type="SUPFAM" id="SSF53383">
    <property type="entry name" value="PLP-dependent transferases"/>
    <property type="match status" value="1"/>
</dbReference>
<protein>
    <submittedName>
        <fullName evidence="1">Aminotransferase class I/II-fold pyridoxal phosphate-dependent enzyme</fullName>
    </submittedName>
</protein>
<keyword evidence="1" id="KW-0032">Aminotransferase</keyword>
<dbReference type="CDD" id="cd00609">
    <property type="entry name" value="AAT_like"/>
    <property type="match status" value="1"/>
</dbReference>
<organism evidence="1 2">
    <name type="scientific">Carnobacterium antarcticum</name>
    <dbReference type="NCBI Taxonomy" id="2126436"/>
    <lineage>
        <taxon>Bacteria</taxon>
        <taxon>Bacillati</taxon>
        <taxon>Bacillota</taxon>
        <taxon>Bacilli</taxon>
        <taxon>Lactobacillales</taxon>
        <taxon>Carnobacteriaceae</taxon>
        <taxon>Carnobacterium</taxon>
    </lineage>
</organism>
<dbReference type="InterPro" id="IPR015424">
    <property type="entry name" value="PyrdxlP-dep_Trfase"/>
</dbReference>
<proteinExistence type="predicted"/>
<accession>A0ABW4NQC2</accession>
<comment type="caution">
    <text evidence="1">The sequence shown here is derived from an EMBL/GenBank/DDBJ whole genome shotgun (WGS) entry which is preliminary data.</text>
</comment>
<dbReference type="PANTHER" id="PTHR43799">
    <property type="entry name" value="AMINOTRANSFERASE, PUTATIVE-RELATED"/>
    <property type="match status" value="1"/>
</dbReference>